<dbReference type="InterPro" id="IPR057106">
    <property type="entry name" value="NXPE4_C"/>
</dbReference>
<evidence type="ECO:0000259" key="1">
    <source>
        <dbReference type="Pfam" id="PF24536"/>
    </source>
</evidence>
<sequence length="1064" mass="121063">MVCGQVPRCRRLCRPRPFLLALVVAICLFCQTLTPLMTSSILSAVVNGIAPNKLTKTQQGRYKEVSPSNARCFLPGSNSQTVKKIDDSILQYFGSRTRRAVLYAPPAHRESDRQLCQRILAKHGYTVTVLENRRLMEDPRLEGPYHSRISPWDLLICLSSRKNDGTGCIQIEDLHRLELFQKVNLIPEIQHFLCRKEGLCQITKAFSDVQLPVVTPECPGQPGLSRASAASNMSQGGKSTDKTRTAHLRYWWKQSTSAQLNQVLASLDHKDILKAQDFSVIIKAYVLVTSLTPLRAFIHSTATVWHPPKKKHFSVKLQRFFEIFFKSSSPKQAFNNMKEAISKLLIITEVFSESSASGQNSFNQCRQCFQMLTFDIGFSTSIYPVVLEVHENFDFQDEDESNIQDQTFKEFLFEDTFKFLLSNESSTSSFVEALQKIYGSAVSKDGTYHKEEEQCLSLEEINSMITFIKELKNLGQFELLFPSAAPKIQTLLRDLYHMVDPMRRLGSVLTVHWLLSSLLEQFQFMTKEAHTNFSEWRSKKNSRNSSQTIMKWLQPRGPKLNTVFEVRPHQGRVQGHDHFPTTAGHTVSDTGQDAIGLLGHLGTLPAHVQPAVDQHPQVLFRQAAFQPLFPKPVALHGVVVAQVRDPALGLCLFHFFPVLPCSIANYPLGLGLNKVIVLVTDDSQPNPQIVSSYKITIYREDRPSLPLFDDYVMCGFVQDCGSRIRPEESCGLQPLSREYLSAISQTVFKTCEAGDTKGQWIVPCLSCSDNRTCDWREITWQPHGCQYSVLAKPELQRCVEGRRILFIGDSTNRGMMYYLIERVNKTLQEWQKTHDVKCYHNINEGKTFISYSYYPQFWMNANQKPTFEKALEQLLQRSRPLENTDQTVLIVGGVQWLNSNHLQIIQKVLNRENLSNILVIIKSIGMGFHLPVDGIHSLSQAEVQNLWNENLVILDTAKKFGYEVVDTFVITMGRYKEFLQGKCGCHFHEVVKSNPSEESPHITMTLSRHYTLGKYFGSQSKPSQLQNYATNFQSPYHVRGPINQVYSEILLSRLCASKRELVST</sequence>
<dbReference type="PANTHER" id="PTHR14776">
    <property type="entry name" value="CADHERIN-LIKE AND PC-ESTERASE DOMAIN-CONTAINING PROTEIN 1"/>
    <property type="match status" value="1"/>
</dbReference>
<evidence type="ECO:0000313" key="2">
    <source>
        <dbReference type="EMBL" id="KAF1475359.1"/>
    </source>
</evidence>
<evidence type="ECO:0000313" key="3">
    <source>
        <dbReference type="Proteomes" id="UP000818537"/>
    </source>
</evidence>
<organism evidence="2 3">
    <name type="scientific">Eudyptula minor novaehollandiae</name>
    <name type="common">Australian little penguin</name>
    <dbReference type="NCBI Taxonomy" id="2052820"/>
    <lineage>
        <taxon>Eukaryota</taxon>
        <taxon>Metazoa</taxon>
        <taxon>Chordata</taxon>
        <taxon>Craniata</taxon>
        <taxon>Vertebrata</taxon>
        <taxon>Euteleostomi</taxon>
        <taxon>Archelosauria</taxon>
        <taxon>Archosauria</taxon>
        <taxon>Dinosauria</taxon>
        <taxon>Saurischia</taxon>
        <taxon>Theropoda</taxon>
        <taxon>Coelurosauria</taxon>
        <taxon>Aves</taxon>
        <taxon>Neognathae</taxon>
        <taxon>Neoaves</taxon>
        <taxon>Aequornithes</taxon>
        <taxon>Sphenisciformes</taxon>
        <taxon>Spheniscidae</taxon>
        <taxon>Eudyptula</taxon>
    </lineage>
</organism>
<gene>
    <name evidence="2" type="primary">CPED1</name>
    <name evidence="2" type="ORF">FQV18_0003966</name>
</gene>
<feature type="domain" description="NXPE C-terminal" evidence="1">
    <location>
        <begin position="780"/>
        <end position="904"/>
    </location>
</feature>
<protein>
    <submittedName>
        <fullName evidence="2">Cadherin-like and PC-esterase domain-containing protein 1</fullName>
    </submittedName>
</protein>
<proteinExistence type="predicted"/>
<dbReference type="Proteomes" id="UP000818537">
    <property type="component" value="Unassembled WGS sequence"/>
</dbReference>
<dbReference type="PANTHER" id="PTHR14776:SF1">
    <property type="entry name" value="CADHERIN-LIKE AND PC-ESTERASE DOMAIN-CONTAINING PROTEIN 1"/>
    <property type="match status" value="1"/>
</dbReference>
<dbReference type="EMBL" id="VULB01012984">
    <property type="protein sequence ID" value="KAF1475359.1"/>
    <property type="molecule type" value="Genomic_DNA"/>
</dbReference>
<accession>A0A8S9ECK6</accession>
<name>A0A8S9ECK6_EUDMI</name>
<reference evidence="2" key="1">
    <citation type="journal article" date="2019" name="Gigascience">
        <title>High-coverage genomes to elucidate the evolution of penguins.</title>
        <authorList>
            <person name="Pan H."/>
            <person name="Cole T.L."/>
            <person name="Bi X."/>
            <person name="Fang M."/>
            <person name="Zhou C."/>
            <person name="Yang Z."/>
            <person name="Ksepka D.T."/>
            <person name="Hart T."/>
            <person name="Bouzat J.L."/>
            <person name="Argilla L.S."/>
            <person name="Bertelsen M.F."/>
            <person name="Boersma P.D."/>
            <person name="Bost C.A."/>
            <person name="Cherel Y."/>
            <person name="Dann P."/>
            <person name="Fiddaman S.R."/>
            <person name="Howard P."/>
            <person name="Labuschagne K."/>
            <person name="Mattern T."/>
            <person name="Miller G."/>
            <person name="Parker P."/>
            <person name="Phillips R.A."/>
            <person name="Quillfeldt P."/>
            <person name="Ryan P.G."/>
            <person name="Taylor H."/>
            <person name="Thompson D.R."/>
            <person name="Young M.J."/>
            <person name="Ellegaard M.R."/>
            <person name="Gilbert M.T.P."/>
            <person name="Sinding M.S."/>
            <person name="Pacheco G."/>
            <person name="Shepherd L.D."/>
            <person name="Tennyson A.J.D."/>
            <person name="Grosser S."/>
            <person name="Kay E."/>
            <person name="Nupen L.J."/>
            <person name="Ellenberg U."/>
            <person name="Houston D.M."/>
            <person name="Reeve A.H."/>
            <person name="Johnson K."/>
            <person name="Masello J.F."/>
            <person name="Stracke T."/>
            <person name="McKinlay B."/>
            <person name="Borboroglu P.G."/>
            <person name="Zhang D.X."/>
            <person name="Zhang G."/>
        </authorList>
    </citation>
    <scope>NUCLEOTIDE SEQUENCE</scope>
    <source>
        <strain evidence="2">10/9/18-1</strain>
    </source>
</reference>
<feature type="non-terminal residue" evidence="2">
    <location>
        <position position="1"/>
    </location>
</feature>
<dbReference type="Gene3D" id="3.30.470.20">
    <property type="entry name" value="ATP-grasp fold, B domain"/>
    <property type="match status" value="1"/>
</dbReference>
<feature type="non-terminal residue" evidence="2">
    <location>
        <position position="1064"/>
    </location>
</feature>
<dbReference type="AlphaFoldDB" id="A0A8S9ECK6"/>
<comment type="caution">
    <text evidence="2">The sequence shown here is derived from an EMBL/GenBank/DDBJ whole genome shotgun (WGS) entry which is preliminary data.</text>
</comment>
<dbReference type="Pfam" id="PF24536">
    <property type="entry name" value="NXPE4_C"/>
    <property type="match status" value="1"/>
</dbReference>